<feature type="active site" description="Charge relay system" evidence="7 8">
    <location>
        <position position="542"/>
    </location>
</feature>
<evidence type="ECO:0000256" key="1">
    <source>
        <dbReference type="ARBA" id="ARBA00011073"/>
    </source>
</evidence>
<comment type="caution">
    <text evidence="12">The sequence shown here is derived from an EMBL/GenBank/DDBJ whole genome shotgun (WGS) entry which is preliminary data.</text>
</comment>
<dbReference type="GO" id="GO:0004252">
    <property type="term" value="F:serine-type endopeptidase activity"/>
    <property type="evidence" value="ECO:0007669"/>
    <property type="project" value="UniProtKB-UniRule"/>
</dbReference>
<dbReference type="SUPFAM" id="SSF52743">
    <property type="entry name" value="Subtilisin-like"/>
    <property type="match status" value="2"/>
</dbReference>
<feature type="active site" description="Charge relay system" evidence="7 8">
    <location>
        <position position="221"/>
    </location>
</feature>
<dbReference type="EC" id="3.4.21.62" evidence="6"/>
<feature type="domain" description="Peptidase S8/S53" evidence="11">
    <location>
        <begin position="400"/>
        <end position="591"/>
    </location>
</feature>
<evidence type="ECO:0000256" key="7">
    <source>
        <dbReference type="PIRSR" id="PIRSR615500-1"/>
    </source>
</evidence>
<dbReference type="InterPro" id="IPR023827">
    <property type="entry name" value="Peptidase_S8_Asp-AS"/>
</dbReference>
<name>A0A835YU20_9STRA</name>
<dbReference type="Pfam" id="PF00082">
    <property type="entry name" value="Peptidase_S8"/>
    <property type="match status" value="2"/>
</dbReference>
<dbReference type="PROSITE" id="PS00136">
    <property type="entry name" value="SUBTILASE_ASP"/>
    <property type="match status" value="1"/>
</dbReference>
<dbReference type="InterPro" id="IPR036852">
    <property type="entry name" value="Peptidase_S8/S53_dom_sf"/>
</dbReference>
<accession>A0A835YU20</accession>
<dbReference type="InterPro" id="IPR000209">
    <property type="entry name" value="Peptidase_S8/S53_dom"/>
</dbReference>
<comment type="catalytic activity">
    <reaction evidence="5">
        <text>Hydrolysis of proteins with broad specificity for peptide bonds, and a preference for a large uncharged residue in P1. Hydrolyzes peptide amides.</text>
        <dbReference type="EC" id="3.4.21.62"/>
    </reaction>
</comment>
<comment type="similarity">
    <text evidence="1 8 9">Belongs to the peptidase S8 family.</text>
</comment>
<dbReference type="EMBL" id="JAFCMP010000312">
    <property type="protein sequence ID" value="KAG5181637.1"/>
    <property type="molecule type" value="Genomic_DNA"/>
</dbReference>
<dbReference type="InterPro" id="IPR015500">
    <property type="entry name" value="Peptidase_S8_subtilisin-rel"/>
</dbReference>
<evidence type="ECO:0000256" key="10">
    <source>
        <dbReference type="SAM" id="MobiDB-lite"/>
    </source>
</evidence>
<dbReference type="InterPro" id="IPR023828">
    <property type="entry name" value="Peptidase_S8_Ser-AS"/>
</dbReference>
<keyword evidence="2 8" id="KW-0645">Protease</keyword>
<gene>
    <name evidence="12" type="ORF">JKP88DRAFT_246193</name>
</gene>
<dbReference type="AlphaFoldDB" id="A0A835YU20"/>
<protein>
    <recommendedName>
        <fullName evidence="6">subtilisin</fullName>
        <ecNumber evidence="6">3.4.21.62</ecNumber>
    </recommendedName>
</protein>
<evidence type="ECO:0000256" key="6">
    <source>
        <dbReference type="ARBA" id="ARBA00023619"/>
    </source>
</evidence>
<dbReference type="OrthoDB" id="1740355at2759"/>
<dbReference type="PROSITE" id="PS00138">
    <property type="entry name" value="SUBTILASE_SER"/>
    <property type="match status" value="1"/>
</dbReference>
<dbReference type="PANTHER" id="PTHR43806">
    <property type="entry name" value="PEPTIDASE S8"/>
    <property type="match status" value="1"/>
</dbReference>
<feature type="active site" description="Charge relay system" evidence="7 8">
    <location>
        <position position="264"/>
    </location>
</feature>
<evidence type="ECO:0000256" key="8">
    <source>
        <dbReference type="PROSITE-ProRule" id="PRU01240"/>
    </source>
</evidence>
<feature type="domain" description="Peptidase S8/S53" evidence="11">
    <location>
        <begin position="215"/>
        <end position="390"/>
    </location>
</feature>
<dbReference type="PROSITE" id="PS51892">
    <property type="entry name" value="SUBTILASE"/>
    <property type="match status" value="1"/>
</dbReference>
<dbReference type="Proteomes" id="UP000664859">
    <property type="component" value="Unassembled WGS sequence"/>
</dbReference>
<dbReference type="Gene3D" id="3.40.50.200">
    <property type="entry name" value="Peptidase S8/S53 domain"/>
    <property type="match status" value="2"/>
</dbReference>
<sequence>MALHFRTGSAPRHQLPNTMRLATILAILASSALRTGATRWEVVFKEREGGSSGALAPAGGFQLEAVAEMTSLVNEAAGGGVIQEPLVVISELGVAYATGEAGLAKKLAKVAGVESVAPVLEWQLVDPHQKFRGPRVVAPSTSTSTSKNVADCDTPPPTKRSTDRATEPPTKPPTPDTFPGFTRLQWGLKAIHVAKAWRAGIKGVMGAGGGAPRRVRVAVLDSGFWLEHPALAPNVNLKLSKSFVDGETLQYQPELSATGSHSSHGTWTATIIAGADLGGAGSIGVAPEAELMLCKVLSDKGTGTTENIASAIKHAISKGADIINMSLGMKPQADTNPSLISALAVMTRAMALASAAKVTVIASAGNDHYNFDKPAGRFTFPASIPGVIAVRVMGLWLGKVTVIASAGNDHYTLDKPAGRFTFPASSPGVIAVRYFIFKVQRNCFFIAAQQLTRATGPYLWGEDPDHTAFDRFAPYSNYGSSVINFAAPGGNTRAALEHNTAQCSAPGQPALTVSCAVLDWVFGACCYADGLGYYYSWSAGTSASAPYATGVVALMMSKAGRRLSPARVLEALQDTADDIGRHGTDARYGDGRVNAGKIVDYKFT</sequence>
<evidence type="ECO:0000259" key="11">
    <source>
        <dbReference type="Pfam" id="PF00082"/>
    </source>
</evidence>
<feature type="compositionally biased region" description="Polar residues" evidence="10">
    <location>
        <begin position="139"/>
        <end position="148"/>
    </location>
</feature>
<feature type="region of interest" description="Disordered" evidence="10">
    <location>
        <begin position="133"/>
        <end position="179"/>
    </location>
</feature>
<dbReference type="InterPro" id="IPR050131">
    <property type="entry name" value="Peptidase_S8_subtilisin-like"/>
</dbReference>
<evidence type="ECO:0000313" key="13">
    <source>
        <dbReference type="Proteomes" id="UP000664859"/>
    </source>
</evidence>
<evidence type="ECO:0000256" key="9">
    <source>
        <dbReference type="RuleBase" id="RU003355"/>
    </source>
</evidence>
<dbReference type="PANTHER" id="PTHR43806:SF11">
    <property type="entry name" value="CEREVISIN-RELATED"/>
    <property type="match status" value="1"/>
</dbReference>
<evidence type="ECO:0000256" key="5">
    <source>
        <dbReference type="ARBA" id="ARBA00023529"/>
    </source>
</evidence>
<dbReference type="PRINTS" id="PR00723">
    <property type="entry name" value="SUBTILISIN"/>
</dbReference>
<reference evidence="12" key="1">
    <citation type="submission" date="2021-02" db="EMBL/GenBank/DDBJ databases">
        <title>First Annotated Genome of the Yellow-green Alga Tribonema minus.</title>
        <authorList>
            <person name="Mahan K.M."/>
        </authorList>
    </citation>
    <scope>NUCLEOTIDE SEQUENCE</scope>
    <source>
        <strain evidence="12">UTEX B ZZ1240</strain>
    </source>
</reference>
<organism evidence="12 13">
    <name type="scientific">Tribonema minus</name>
    <dbReference type="NCBI Taxonomy" id="303371"/>
    <lineage>
        <taxon>Eukaryota</taxon>
        <taxon>Sar</taxon>
        <taxon>Stramenopiles</taxon>
        <taxon>Ochrophyta</taxon>
        <taxon>PX clade</taxon>
        <taxon>Xanthophyceae</taxon>
        <taxon>Tribonematales</taxon>
        <taxon>Tribonemataceae</taxon>
        <taxon>Tribonema</taxon>
    </lineage>
</organism>
<dbReference type="GO" id="GO:0006508">
    <property type="term" value="P:proteolysis"/>
    <property type="evidence" value="ECO:0007669"/>
    <property type="project" value="UniProtKB-KW"/>
</dbReference>
<keyword evidence="13" id="KW-1185">Reference proteome</keyword>
<proteinExistence type="inferred from homology"/>
<evidence type="ECO:0000256" key="4">
    <source>
        <dbReference type="ARBA" id="ARBA00022825"/>
    </source>
</evidence>
<evidence type="ECO:0000256" key="2">
    <source>
        <dbReference type="ARBA" id="ARBA00022670"/>
    </source>
</evidence>
<evidence type="ECO:0000313" key="12">
    <source>
        <dbReference type="EMBL" id="KAG5181637.1"/>
    </source>
</evidence>
<evidence type="ECO:0000256" key="3">
    <source>
        <dbReference type="ARBA" id="ARBA00022801"/>
    </source>
</evidence>
<keyword evidence="3 8" id="KW-0378">Hydrolase</keyword>
<keyword evidence="4 8" id="KW-0720">Serine protease</keyword>